<evidence type="ECO:0000259" key="6">
    <source>
        <dbReference type="SMART" id="SM00797"/>
    </source>
</evidence>
<dbReference type="Proteomes" id="UP000295781">
    <property type="component" value="Chromosome"/>
</dbReference>
<evidence type="ECO:0000256" key="2">
    <source>
        <dbReference type="ARBA" id="ARBA00022801"/>
    </source>
</evidence>
<dbReference type="NCBIfam" id="TIGR00370">
    <property type="entry name" value="5-oxoprolinase subunit PxpB"/>
    <property type="match status" value="1"/>
</dbReference>
<dbReference type="AlphaFoldDB" id="A0A4P2PTK1"/>
<dbReference type="SMART" id="SM00796">
    <property type="entry name" value="AHS1"/>
    <property type="match status" value="1"/>
</dbReference>
<dbReference type="Pfam" id="PF02626">
    <property type="entry name" value="CT_A_B"/>
    <property type="match status" value="1"/>
</dbReference>
<dbReference type="OrthoDB" id="9768696at2"/>
<feature type="compositionally biased region" description="Low complexity" evidence="4">
    <location>
        <begin position="392"/>
        <end position="404"/>
    </location>
</feature>
<name>A0A4P2PTK1_SORCE</name>
<accession>A0A4P2PTK1</accession>
<dbReference type="GO" id="GO:0016787">
    <property type="term" value="F:hydrolase activity"/>
    <property type="evidence" value="ECO:0007669"/>
    <property type="project" value="UniProtKB-KW"/>
</dbReference>
<sequence length="519" mass="53485">MRPRAVLPYGEAAIYLDLGLERARDRAARTHAAAALVRAALPPGALSEVVLGAGTLILAGIAEDARPAVDALLSRLSADLEPRAGEASSPAALRGREHAIHVVYDGPDLAETAAALGATPREVVALHTGREVVVELLGFLPGFAYMGDVAERLVRPRRATPRPSVPAGSVAIAGAFTGIYPMSSPGGWTLLGRAVSAPPLFDADRDPPALFAPGDRVRFIAVAPEDAGPPPPAARPAPREDRAPRALAIVAAPPGATVQDAGRRGMLSKGLPPSGPLDAVTHAAANLAVGNPSGAAAIEIPLGDLTLCAEGRVLVSIDGERPRTLHDGEALRIDATSRAVRYLAVRGGVGVPVRSGARATLLAARLGGLDGRPLRRGDRLPVGDEAEPAGPPADVGPAGAPAEGPTPLLEVDPGPHAARFPAAALDTLLETPWRISRWGDRVGVRLEGGRIPREGPDLALPAPMLRGAVQIATDGTPIVLGPDHPVTGGYPVLAVVRQADQPRLARLRPGDTLRFRLGH</sequence>
<keyword evidence="2" id="KW-0378">Hydrolase</keyword>
<feature type="domain" description="Carboxyltransferase" evidence="5">
    <location>
        <begin position="4"/>
        <end position="211"/>
    </location>
</feature>
<dbReference type="InterPro" id="IPR010016">
    <property type="entry name" value="PxpB"/>
</dbReference>
<dbReference type="Gene3D" id="2.40.100.10">
    <property type="entry name" value="Cyclophilin-like"/>
    <property type="match status" value="2"/>
</dbReference>
<keyword evidence="3" id="KW-0067">ATP-binding</keyword>
<dbReference type="RefSeq" id="WP_129344789.1">
    <property type="nucleotide sequence ID" value="NZ_CP012670.1"/>
</dbReference>
<gene>
    <name evidence="7" type="ORF">SOCEGT47_004160</name>
</gene>
<dbReference type="InterPro" id="IPR003833">
    <property type="entry name" value="CT_C_D"/>
</dbReference>
<evidence type="ECO:0000256" key="1">
    <source>
        <dbReference type="ARBA" id="ARBA00022741"/>
    </source>
</evidence>
<evidence type="ECO:0000259" key="5">
    <source>
        <dbReference type="SMART" id="SM00796"/>
    </source>
</evidence>
<dbReference type="SUPFAM" id="SSF50891">
    <property type="entry name" value="Cyclophilin-like"/>
    <property type="match status" value="2"/>
</dbReference>
<dbReference type="PANTHER" id="PTHR43309">
    <property type="entry name" value="5-OXOPROLINASE SUBUNIT C"/>
    <property type="match status" value="1"/>
</dbReference>
<protein>
    <recommendedName>
        <fullName evidence="9">Allophanate hydrolase</fullName>
    </recommendedName>
</protein>
<evidence type="ECO:0000256" key="4">
    <source>
        <dbReference type="SAM" id="MobiDB-lite"/>
    </source>
</evidence>
<proteinExistence type="predicted"/>
<feature type="region of interest" description="Disordered" evidence="4">
    <location>
        <begin position="373"/>
        <end position="404"/>
    </location>
</feature>
<dbReference type="InterPro" id="IPR003778">
    <property type="entry name" value="CT_A_B"/>
</dbReference>
<feature type="compositionally biased region" description="Basic and acidic residues" evidence="4">
    <location>
        <begin position="373"/>
        <end position="382"/>
    </location>
</feature>
<feature type="domain" description="Carboxyltransferase" evidence="6">
    <location>
        <begin position="268"/>
        <end position="519"/>
    </location>
</feature>
<dbReference type="InterPro" id="IPR052708">
    <property type="entry name" value="PxpC"/>
</dbReference>
<evidence type="ECO:0000313" key="8">
    <source>
        <dbReference type="Proteomes" id="UP000295781"/>
    </source>
</evidence>
<dbReference type="GO" id="GO:0005524">
    <property type="term" value="F:ATP binding"/>
    <property type="evidence" value="ECO:0007669"/>
    <property type="project" value="UniProtKB-KW"/>
</dbReference>
<dbReference type="EMBL" id="CP012670">
    <property type="protein sequence ID" value="AUX19959.1"/>
    <property type="molecule type" value="Genomic_DNA"/>
</dbReference>
<dbReference type="PANTHER" id="PTHR43309:SF3">
    <property type="entry name" value="5-OXOPROLINASE SUBUNIT C"/>
    <property type="match status" value="1"/>
</dbReference>
<dbReference type="SMART" id="SM00797">
    <property type="entry name" value="AHS2"/>
    <property type="match status" value="1"/>
</dbReference>
<organism evidence="7 8">
    <name type="scientific">Sorangium cellulosum</name>
    <name type="common">Polyangium cellulosum</name>
    <dbReference type="NCBI Taxonomy" id="56"/>
    <lineage>
        <taxon>Bacteria</taxon>
        <taxon>Pseudomonadati</taxon>
        <taxon>Myxococcota</taxon>
        <taxon>Polyangia</taxon>
        <taxon>Polyangiales</taxon>
        <taxon>Polyangiaceae</taxon>
        <taxon>Sorangium</taxon>
    </lineage>
</organism>
<evidence type="ECO:0008006" key="9">
    <source>
        <dbReference type="Google" id="ProtNLM"/>
    </source>
</evidence>
<keyword evidence="1" id="KW-0547">Nucleotide-binding</keyword>
<dbReference type="Pfam" id="PF02682">
    <property type="entry name" value="CT_C_D"/>
    <property type="match status" value="1"/>
</dbReference>
<evidence type="ECO:0000256" key="3">
    <source>
        <dbReference type="ARBA" id="ARBA00022840"/>
    </source>
</evidence>
<dbReference type="InterPro" id="IPR029000">
    <property type="entry name" value="Cyclophilin-like_dom_sf"/>
</dbReference>
<reference evidence="7 8" key="1">
    <citation type="submission" date="2015-09" db="EMBL/GenBank/DDBJ databases">
        <title>Sorangium comparison.</title>
        <authorList>
            <person name="Zaburannyi N."/>
            <person name="Bunk B."/>
            <person name="Overmann J."/>
            <person name="Mueller R."/>
        </authorList>
    </citation>
    <scope>NUCLEOTIDE SEQUENCE [LARGE SCALE GENOMIC DNA]</scope>
    <source>
        <strain evidence="7 8">So ceGT47</strain>
    </source>
</reference>
<evidence type="ECO:0000313" key="7">
    <source>
        <dbReference type="EMBL" id="AUX19959.1"/>
    </source>
</evidence>